<feature type="domain" description="Glycoside hydrolase 123 N-terminal" evidence="2">
    <location>
        <begin position="51"/>
        <end position="193"/>
    </location>
</feature>
<evidence type="ECO:0000259" key="2">
    <source>
        <dbReference type="Pfam" id="PF22680"/>
    </source>
</evidence>
<feature type="domain" description="Glycoside hydrolase 123 catalytic" evidence="1">
    <location>
        <begin position="305"/>
        <end position="479"/>
    </location>
</feature>
<sequence length="530" mass="61133">MKIFSFFTNFRWLTIIFLTILLILVRTKNLSSNNPIVWVTSNMERIGLNEQPNSKFKNTIELYAARGEYEAFQIVVGAPTKNVTNVNVSISDLSSANEQIISNKNITLYREHYLYIDQPSTQEWTNNLTSRVGWYADGLIPFLNPETGKDLTGANLDAVPFDLKSGENQPIWVDIFVPRNTKAGQYKGTYTVTSDRGKFTGEISLTVWNFELPLQPSLNSSFSFWEQTNQENYIELLQHKIMPRNDLDTIKDPELISQWGLTSVSLPFWSGANYHNCRMKPAPSLEDIRAAAERNQSNLLKYIYSVDEVDHCPQLYSAIKEWGKNIQQAGVKHLVVMTPVPEIDDFVDIWVVQPQWYDTATNRIKEAMNKGDQIWFYSGYDATYSPQWTIDSQPIDFRIGQGFISQSLGIKGVLYWRIDDWTDEPWEKVPVYVHGEKNFPGEGMLVYRGTEVGLKTIVPSMRLKWIREGVEDYEYIEILKQLGLEKWALQVARDVGADWRNWTKKPAELELARKKLGEKINQIYSQTKQT</sequence>
<dbReference type="InterPro" id="IPR053850">
    <property type="entry name" value="Glyco_hydro_123_N_2"/>
</dbReference>
<dbReference type="KEGG" id="scs:Sta7437_4164"/>
<evidence type="ECO:0000313" key="3">
    <source>
        <dbReference type="EMBL" id="AFZ37641.1"/>
    </source>
</evidence>
<dbReference type="OrthoDB" id="177619at2"/>
<organism evidence="3 4">
    <name type="scientific">Stanieria cyanosphaera (strain ATCC 29371 / PCC 7437)</name>
    <dbReference type="NCBI Taxonomy" id="111780"/>
    <lineage>
        <taxon>Bacteria</taxon>
        <taxon>Bacillati</taxon>
        <taxon>Cyanobacteriota</taxon>
        <taxon>Cyanophyceae</taxon>
        <taxon>Pleurocapsales</taxon>
        <taxon>Dermocarpellaceae</taxon>
        <taxon>Stanieria</taxon>
    </lineage>
</organism>
<dbReference type="EMBL" id="CP003653">
    <property type="protein sequence ID" value="AFZ37641.1"/>
    <property type="molecule type" value="Genomic_DNA"/>
</dbReference>
<dbReference type="STRING" id="111780.Sta7437_4164"/>
<evidence type="ECO:0000259" key="1">
    <source>
        <dbReference type="Pfam" id="PF13320"/>
    </source>
</evidence>
<evidence type="ECO:0000313" key="4">
    <source>
        <dbReference type="Proteomes" id="UP000010473"/>
    </source>
</evidence>
<dbReference type="eggNOG" id="COG1572">
    <property type="taxonomic scope" value="Bacteria"/>
</dbReference>
<gene>
    <name evidence="3" type="ordered locus">Sta7437_4164</name>
</gene>
<accession>K9XZU0</accession>
<dbReference type="Pfam" id="PF22680">
    <property type="entry name" value="Glyco_hydro_123_N_2"/>
    <property type="match status" value="1"/>
</dbReference>
<reference evidence="4" key="1">
    <citation type="journal article" date="2013" name="Proc. Natl. Acad. Sci. U.S.A.">
        <title>Improving the coverage of the cyanobacterial phylum using diversity-driven genome sequencing.</title>
        <authorList>
            <person name="Shih P.M."/>
            <person name="Wu D."/>
            <person name="Latifi A."/>
            <person name="Axen S.D."/>
            <person name="Fewer D.P."/>
            <person name="Talla E."/>
            <person name="Calteau A."/>
            <person name="Cai F."/>
            <person name="Tandeau de Marsac N."/>
            <person name="Rippka R."/>
            <person name="Herdman M."/>
            <person name="Sivonen K."/>
            <person name="Coursin T."/>
            <person name="Laurent T."/>
            <person name="Goodwin L."/>
            <person name="Nolan M."/>
            <person name="Davenport K.W."/>
            <person name="Han C.S."/>
            <person name="Rubin E.M."/>
            <person name="Eisen J.A."/>
            <person name="Woyke T."/>
            <person name="Gugger M."/>
            <person name="Kerfeld C.A."/>
        </authorList>
    </citation>
    <scope>NUCLEOTIDE SEQUENCE [LARGE SCALE GENOMIC DNA]</scope>
    <source>
        <strain evidence="4">ATCC 29371 / PCC 7437</strain>
    </source>
</reference>
<dbReference type="Proteomes" id="UP000010473">
    <property type="component" value="Chromosome"/>
</dbReference>
<dbReference type="InterPro" id="IPR025150">
    <property type="entry name" value="GH123_cat"/>
</dbReference>
<keyword evidence="4" id="KW-1185">Reference proteome</keyword>
<proteinExistence type="predicted"/>
<name>K9XZU0_STAC7</name>
<dbReference type="HOGENOM" id="CLU_026146_0_0_3"/>
<dbReference type="AlphaFoldDB" id="K9XZU0"/>
<protein>
    <submittedName>
        <fullName evidence="3">Uncharacterized protein</fullName>
    </submittedName>
</protein>
<dbReference type="Pfam" id="PF13320">
    <property type="entry name" value="GH123_cat"/>
    <property type="match status" value="1"/>
</dbReference>